<evidence type="ECO:0000256" key="13">
    <source>
        <dbReference type="RuleBase" id="RU361193"/>
    </source>
</evidence>
<dbReference type="FunFam" id="1.50.10.10:FF:000037">
    <property type="entry name" value="alpha-1,2-Mannosidase"/>
    <property type="match status" value="1"/>
</dbReference>
<dbReference type="PANTHER" id="PTHR11742">
    <property type="entry name" value="MANNOSYL-OLIGOSACCHARIDE ALPHA-1,2-MANNOSIDASE-RELATED"/>
    <property type="match status" value="1"/>
</dbReference>
<evidence type="ECO:0000256" key="12">
    <source>
        <dbReference type="PIRSR" id="PIRSR601382-3"/>
    </source>
</evidence>
<dbReference type="EC" id="3.2.1.-" evidence="13"/>
<dbReference type="GO" id="GO:0004571">
    <property type="term" value="F:mannosyl-oligosaccharide 1,2-alpha-mannosidase activity"/>
    <property type="evidence" value="ECO:0007669"/>
    <property type="project" value="InterPro"/>
</dbReference>
<proteinExistence type="inferred from homology"/>
<keyword evidence="15" id="KW-0472">Membrane</keyword>
<feature type="binding site" evidence="11">
    <location>
        <position position="584"/>
    </location>
    <ligand>
        <name>Ca(2+)</name>
        <dbReference type="ChEBI" id="CHEBI:29108"/>
    </ligand>
</feature>
<dbReference type="AlphaFoldDB" id="A0A1L9S0P8"/>
<keyword evidence="15" id="KW-0812">Transmembrane</keyword>
<comment type="cofactor">
    <cofactor evidence="1 11">
        <name>Ca(2+)</name>
        <dbReference type="ChEBI" id="CHEBI:29108"/>
    </cofactor>
</comment>
<keyword evidence="6 13" id="KW-0378">Hydrolase</keyword>
<evidence type="ECO:0000256" key="2">
    <source>
        <dbReference type="ARBA" id="ARBA00001946"/>
    </source>
</evidence>
<accession>A0A1L9S0P8</accession>
<dbReference type="PANTHER" id="PTHR11742:SF49">
    <property type="entry name" value="ALPHA-1,2-MANNOSIDASE"/>
    <property type="match status" value="1"/>
</dbReference>
<comment type="pathway">
    <text evidence="4">Protein modification; protein glycosylation.</text>
</comment>
<evidence type="ECO:0000256" key="5">
    <source>
        <dbReference type="ARBA" id="ARBA00007658"/>
    </source>
</evidence>
<evidence type="ECO:0000256" key="11">
    <source>
        <dbReference type="PIRSR" id="PIRSR601382-2"/>
    </source>
</evidence>
<evidence type="ECO:0000256" key="4">
    <source>
        <dbReference type="ARBA" id="ARBA00004922"/>
    </source>
</evidence>
<dbReference type="VEuPathDB" id="FungiDB:ASPWEDRAFT_101654"/>
<protein>
    <recommendedName>
        <fullName evidence="13">alpha-1,2-Mannosidase</fullName>
        <ecNumber evidence="13">3.2.1.-</ecNumber>
    </recommendedName>
</protein>
<evidence type="ECO:0000256" key="14">
    <source>
        <dbReference type="SAM" id="MobiDB-lite"/>
    </source>
</evidence>
<evidence type="ECO:0000256" key="7">
    <source>
        <dbReference type="ARBA" id="ARBA00023157"/>
    </source>
</evidence>
<dbReference type="Gene3D" id="1.50.10.10">
    <property type="match status" value="1"/>
</dbReference>
<dbReference type="GO" id="GO:0060205">
    <property type="term" value="C:cytoplasmic vesicle lumen"/>
    <property type="evidence" value="ECO:0007669"/>
    <property type="project" value="UniProtKB-SubCell"/>
</dbReference>
<reference evidence="17" key="1">
    <citation type="journal article" date="2017" name="Genome Biol.">
        <title>Comparative genomics reveals high biological diversity and specific adaptations in the industrially and medically important fungal genus Aspergillus.</title>
        <authorList>
            <person name="de Vries R.P."/>
            <person name="Riley R."/>
            <person name="Wiebenga A."/>
            <person name="Aguilar-Osorio G."/>
            <person name="Amillis S."/>
            <person name="Uchima C.A."/>
            <person name="Anderluh G."/>
            <person name="Asadollahi M."/>
            <person name="Askin M."/>
            <person name="Barry K."/>
            <person name="Battaglia E."/>
            <person name="Bayram O."/>
            <person name="Benocci T."/>
            <person name="Braus-Stromeyer S.A."/>
            <person name="Caldana C."/>
            <person name="Canovas D."/>
            <person name="Cerqueira G.C."/>
            <person name="Chen F."/>
            <person name="Chen W."/>
            <person name="Choi C."/>
            <person name="Clum A."/>
            <person name="Dos Santos R.A."/>
            <person name="Damasio A.R."/>
            <person name="Diallinas G."/>
            <person name="Emri T."/>
            <person name="Fekete E."/>
            <person name="Flipphi M."/>
            <person name="Freyberg S."/>
            <person name="Gallo A."/>
            <person name="Gournas C."/>
            <person name="Habgood R."/>
            <person name="Hainaut M."/>
            <person name="Harispe M.L."/>
            <person name="Henrissat B."/>
            <person name="Hilden K.S."/>
            <person name="Hope R."/>
            <person name="Hossain A."/>
            <person name="Karabika E."/>
            <person name="Karaffa L."/>
            <person name="Karanyi Z."/>
            <person name="Krasevec N."/>
            <person name="Kuo A."/>
            <person name="Kusch H."/>
            <person name="LaButti K."/>
            <person name="Lagendijk E.L."/>
            <person name="Lapidus A."/>
            <person name="Levasseur A."/>
            <person name="Lindquist E."/>
            <person name="Lipzen A."/>
            <person name="Logrieco A.F."/>
            <person name="MacCabe A."/>
            <person name="Maekelae M.R."/>
            <person name="Malavazi I."/>
            <person name="Melin P."/>
            <person name="Meyer V."/>
            <person name="Mielnichuk N."/>
            <person name="Miskei M."/>
            <person name="Molnar A.P."/>
            <person name="Mule G."/>
            <person name="Ngan C.Y."/>
            <person name="Orejas M."/>
            <person name="Orosz E."/>
            <person name="Ouedraogo J.P."/>
            <person name="Overkamp K.M."/>
            <person name="Park H.-S."/>
            <person name="Perrone G."/>
            <person name="Piumi F."/>
            <person name="Punt P.J."/>
            <person name="Ram A.F."/>
            <person name="Ramon A."/>
            <person name="Rauscher S."/>
            <person name="Record E."/>
            <person name="Riano-Pachon D.M."/>
            <person name="Robert V."/>
            <person name="Roehrig J."/>
            <person name="Ruller R."/>
            <person name="Salamov A."/>
            <person name="Salih N.S."/>
            <person name="Samson R.A."/>
            <person name="Sandor E."/>
            <person name="Sanguinetti M."/>
            <person name="Schuetze T."/>
            <person name="Sepcic K."/>
            <person name="Shelest E."/>
            <person name="Sherlock G."/>
            <person name="Sophianopoulou V."/>
            <person name="Squina F.M."/>
            <person name="Sun H."/>
            <person name="Susca A."/>
            <person name="Todd R.B."/>
            <person name="Tsang A."/>
            <person name="Unkles S.E."/>
            <person name="van de Wiele N."/>
            <person name="van Rossen-Uffink D."/>
            <person name="Oliveira J.V."/>
            <person name="Vesth T.C."/>
            <person name="Visser J."/>
            <person name="Yu J.-H."/>
            <person name="Zhou M."/>
            <person name="Andersen M.R."/>
            <person name="Archer D.B."/>
            <person name="Baker S.E."/>
            <person name="Benoit I."/>
            <person name="Brakhage A.A."/>
            <person name="Braus G.H."/>
            <person name="Fischer R."/>
            <person name="Frisvad J.C."/>
            <person name="Goldman G.H."/>
            <person name="Houbraken J."/>
            <person name="Oakley B."/>
            <person name="Pocsi I."/>
            <person name="Scazzocchio C."/>
            <person name="Seiboth B."/>
            <person name="vanKuyk P.A."/>
            <person name="Wortman J."/>
            <person name="Dyer P.S."/>
            <person name="Grigoriev I.V."/>
        </authorList>
    </citation>
    <scope>NUCLEOTIDE SEQUENCE [LARGE SCALE GENOMIC DNA]</scope>
    <source>
        <strain evidence="17">DTO 134E9</strain>
    </source>
</reference>
<name>A0A1L9S0P8_ASPWE</name>
<dbReference type="GO" id="GO:0016020">
    <property type="term" value="C:membrane"/>
    <property type="evidence" value="ECO:0007669"/>
    <property type="project" value="InterPro"/>
</dbReference>
<keyword evidence="7 12" id="KW-1015">Disulfide bond</keyword>
<feature type="active site" evidence="10">
    <location>
        <position position="316"/>
    </location>
</feature>
<dbReference type="GO" id="GO:0036503">
    <property type="term" value="P:ERAD pathway"/>
    <property type="evidence" value="ECO:0007669"/>
    <property type="project" value="UniProtKB-ARBA"/>
</dbReference>
<dbReference type="GO" id="GO:0005509">
    <property type="term" value="F:calcium ion binding"/>
    <property type="evidence" value="ECO:0007669"/>
    <property type="project" value="InterPro"/>
</dbReference>
<dbReference type="STRING" id="1073089.A0A1L9S0P8"/>
<dbReference type="SUPFAM" id="SSF48225">
    <property type="entry name" value="Seven-hairpin glycosidases"/>
    <property type="match status" value="1"/>
</dbReference>
<keyword evidence="8" id="KW-0968">Cytoplasmic vesicle</keyword>
<dbReference type="InterPro" id="IPR036026">
    <property type="entry name" value="Seven-hairpin_glycosidases"/>
</dbReference>
<dbReference type="GO" id="GO:0005783">
    <property type="term" value="C:endoplasmic reticulum"/>
    <property type="evidence" value="ECO:0007669"/>
    <property type="project" value="TreeGrafter"/>
</dbReference>
<dbReference type="InterPro" id="IPR050749">
    <property type="entry name" value="Glycosyl_Hydrolase_47"/>
</dbReference>
<evidence type="ECO:0000313" key="17">
    <source>
        <dbReference type="Proteomes" id="UP000184383"/>
    </source>
</evidence>
<dbReference type="Proteomes" id="UP000184383">
    <property type="component" value="Unassembled WGS sequence"/>
</dbReference>
<dbReference type="EMBL" id="KV878209">
    <property type="protein sequence ID" value="OJJ40727.1"/>
    <property type="molecule type" value="Genomic_DNA"/>
</dbReference>
<feature type="disulfide bond" evidence="12">
    <location>
        <begin position="389"/>
        <end position="418"/>
    </location>
</feature>
<dbReference type="PRINTS" id="PR00747">
    <property type="entry name" value="GLYHDRLASE47"/>
</dbReference>
<evidence type="ECO:0000256" key="8">
    <source>
        <dbReference type="ARBA" id="ARBA00023329"/>
    </source>
</evidence>
<keyword evidence="11" id="KW-0479">Metal-binding</keyword>
<keyword evidence="15" id="KW-1133">Transmembrane helix</keyword>
<dbReference type="UniPathway" id="UPA00378"/>
<feature type="active site" description="Proton donor" evidence="10">
    <location>
        <position position="432"/>
    </location>
</feature>
<evidence type="ECO:0000313" key="16">
    <source>
        <dbReference type="EMBL" id="OJJ40727.1"/>
    </source>
</evidence>
<gene>
    <name evidence="16" type="ORF">ASPWEDRAFT_101654</name>
</gene>
<feature type="compositionally biased region" description="Basic and acidic residues" evidence="14">
    <location>
        <begin position="46"/>
        <end position="55"/>
    </location>
</feature>
<evidence type="ECO:0000256" key="1">
    <source>
        <dbReference type="ARBA" id="ARBA00001913"/>
    </source>
</evidence>
<dbReference type="GeneID" id="63743251"/>
<organism evidence="16 17">
    <name type="scientific">Aspergillus wentii DTO 134E9</name>
    <dbReference type="NCBI Taxonomy" id="1073089"/>
    <lineage>
        <taxon>Eukaryota</taxon>
        <taxon>Fungi</taxon>
        <taxon>Dikarya</taxon>
        <taxon>Ascomycota</taxon>
        <taxon>Pezizomycotina</taxon>
        <taxon>Eurotiomycetes</taxon>
        <taxon>Eurotiomycetidae</taxon>
        <taxon>Eurotiales</taxon>
        <taxon>Aspergillaceae</taxon>
        <taxon>Aspergillus</taxon>
        <taxon>Aspergillus subgen. Cremei</taxon>
    </lineage>
</organism>
<feature type="transmembrane region" description="Helical" evidence="15">
    <location>
        <begin position="7"/>
        <end position="24"/>
    </location>
</feature>
<evidence type="ECO:0000256" key="10">
    <source>
        <dbReference type="PIRSR" id="PIRSR601382-1"/>
    </source>
</evidence>
<keyword evidence="13" id="KW-0326">Glycosidase</keyword>
<evidence type="ECO:0000256" key="6">
    <source>
        <dbReference type="ARBA" id="ARBA00022801"/>
    </source>
</evidence>
<dbReference type="InterPro" id="IPR012341">
    <property type="entry name" value="6hp_glycosidase-like_sf"/>
</dbReference>
<feature type="region of interest" description="Disordered" evidence="14">
    <location>
        <begin position="34"/>
        <end position="55"/>
    </location>
</feature>
<comment type="cofactor">
    <cofactor evidence="2">
        <name>Mg(2+)</name>
        <dbReference type="ChEBI" id="CHEBI:18420"/>
    </cofactor>
</comment>
<comment type="function">
    <text evidence="9">Involved in the maturation of Asn-linked oligosaccharides. Progressively trims alpha-1,2-linked mannose residues from Man(9)GlcNAc(2) to produce Man(5)GlcNAc(2).</text>
</comment>
<sequence>MILTRRRGYFVPTTVLIFVIYFLFTSLPDTPYDDDDDYIPPPPQHDPPRIHWTKQPERHPVPEYIPLPTGAPSPIPRIQYNFPKESWFDRRERVKRQSAVKDAFKHGWKSYTKHAWLQDELSPISGGTRESFAGWAATLVDSLDSLYIMGMTDEFEKALKALDRIDFSTTHALQINVFETIIRYLGGFLASYDLTEGKYPILLKKAVEVADFLYGAFDTRNRMPQARWQWTRSAEGFPIQPSHNTILAELGSLNLEFTRLSQLTKDNKYFDAAQRVMNQMEEAQKKTKIPGLWPMMVDAENMEFTDPRFTVGGMADSMYEYLPKQHIILGAQTDQYRRMYAAAIEPIKERLLFRPMTKDNRDILIAGNARSGFTSGKSAPEPQGEHLKCFIGGMVGVGAKVFNRPEELSTARKLVDGCVWAYDIMPTGIMPEIFSASPCEKKDVCNWDEEKWHRDLYFQLGHGTAEDLTRDAKALIKKHGLQPGLTAISDANYKLRPEAIESVFIMYRMTGDKSLQDDAWRMFQNIEKITRTEYAHAVIADVRDPNTAQSDIMESYWFAETLKYFYLIFSEPDVVSLDEYVLNTEAHPFKRPDA</sequence>
<keyword evidence="11" id="KW-0106">Calcium</keyword>
<evidence type="ECO:0000256" key="15">
    <source>
        <dbReference type="SAM" id="Phobius"/>
    </source>
</evidence>
<evidence type="ECO:0000256" key="9">
    <source>
        <dbReference type="ARBA" id="ARBA00024790"/>
    </source>
</evidence>
<dbReference type="OrthoDB" id="8118055at2759"/>
<dbReference type="RefSeq" id="XP_040694403.1">
    <property type="nucleotide sequence ID" value="XM_040827403.1"/>
</dbReference>
<dbReference type="InterPro" id="IPR001382">
    <property type="entry name" value="Glyco_hydro_47"/>
</dbReference>
<dbReference type="Pfam" id="PF01532">
    <property type="entry name" value="Glyco_hydro_47"/>
    <property type="match status" value="1"/>
</dbReference>
<dbReference type="GO" id="GO:0005975">
    <property type="term" value="P:carbohydrate metabolic process"/>
    <property type="evidence" value="ECO:0007669"/>
    <property type="project" value="InterPro"/>
</dbReference>
<comment type="similarity">
    <text evidence="5 13">Belongs to the glycosyl hydrolase 47 family.</text>
</comment>
<keyword evidence="17" id="KW-1185">Reference proteome</keyword>
<feature type="active site" description="Proton donor" evidence="10">
    <location>
        <position position="179"/>
    </location>
</feature>
<feature type="active site" evidence="10">
    <location>
        <position position="498"/>
    </location>
</feature>
<evidence type="ECO:0000256" key="3">
    <source>
        <dbReference type="ARBA" id="ARBA00004321"/>
    </source>
</evidence>
<comment type="subcellular location">
    <subcellularLocation>
        <location evidence="3">Cytoplasmic vesicle lumen</location>
    </subcellularLocation>
</comment>